<dbReference type="AlphaFoldDB" id="A0A9P0YWX4"/>
<dbReference type="EMBL" id="CAMAPE010000010">
    <property type="protein sequence ID" value="CAH9077947.1"/>
    <property type="molecule type" value="Genomic_DNA"/>
</dbReference>
<feature type="compositionally biased region" description="Polar residues" evidence="1">
    <location>
        <begin position="200"/>
        <end position="221"/>
    </location>
</feature>
<dbReference type="OrthoDB" id="1678820at2759"/>
<gene>
    <name evidence="2" type="ORF">CEURO_LOCUS6512</name>
</gene>
<feature type="region of interest" description="Disordered" evidence="1">
    <location>
        <begin position="115"/>
        <end position="144"/>
    </location>
</feature>
<evidence type="ECO:0000313" key="3">
    <source>
        <dbReference type="Proteomes" id="UP001152484"/>
    </source>
</evidence>
<dbReference type="Proteomes" id="UP001152484">
    <property type="component" value="Unassembled WGS sequence"/>
</dbReference>
<accession>A0A9P0YWX4</accession>
<organism evidence="2 3">
    <name type="scientific">Cuscuta europaea</name>
    <name type="common">European dodder</name>
    <dbReference type="NCBI Taxonomy" id="41803"/>
    <lineage>
        <taxon>Eukaryota</taxon>
        <taxon>Viridiplantae</taxon>
        <taxon>Streptophyta</taxon>
        <taxon>Embryophyta</taxon>
        <taxon>Tracheophyta</taxon>
        <taxon>Spermatophyta</taxon>
        <taxon>Magnoliopsida</taxon>
        <taxon>eudicotyledons</taxon>
        <taxon>Gunneridae</taxon>
        <taxon>Pentapetalae</taxon>
        <taxon>asterids</taxon>
        <taxon>lamiids</taxon>
        <taxon>Solanales</taxon>
        <taxon>Convolvulaceae</taxon>
        <taxon>Cuscuteae</taxon>
        <taxon>Cuscuta</taxon>
        <taxon>Cuscuta subgen. Cuscuta</taxon>
    </lineage>
</organism>
<name>A0A9P0YWX4_CUSEU</name>
<reference evidence="2" key="1">
    <citation type="submission" date="2022-07" db="EMBL/GenBank/DDBJ databases">
        <authorList>
            <person name="Macas J."/>
            <person name="Novak P."/>
            <person name="Neumann P."/>
        </authorList>
    </citation>
    <scope>NUCLEOTIDE SEQUENCE</scope>
</reference>
<sequence length="235" mass="27596">MWTGGPWAIYSINPIVLNSIISIITNNFHGPWYSFKHVDANQQEHWWRLFERKYDCDPCYNNRIKKRFRSRAYEWLSKNIGRARRQNKKPEWICDGDWMLLKEYWGSDSFKKKSAAGKKTRNSQKAKESQYRGGRIPVSRHVEKTTKDLNRAPLKIEVYEKVYVPKELKQKYNELKVEAESQGKSYEVDYRGRRYGTGSEAESLSGSIECSSRHSGPTQQEIDALIETQVEARFA</sequence>
<comment type="caution">
    <text evidence="2">The sequence shown here is derived from an EMBL/GenBank/DDBJ whole genome shotgun (WGS) entry which is preliminary data.</text>
</comment>
<evidence type="ECO:0000256" key="1">
    <source>
        <dbReference type="SAM" id="MobiDB-lite"/>
    </source>
</evidence>
<protein>
    <submittedName>
        <fullName evidence="2">Uncharacterized protein</fullName>
    </submittedName>
</protein>
<feature type="compositionally biased region" description="Basic residues" evidence="1">
    <location>
        <begin position="115"/>
        <end position="124"/>
    </location>
</feature>
<evidence type="ECO:0000313" key="2">
    <source>
        <dbReference type="EMBL" id="CAH9077947.1"/>
    </source>
</evidence>
<feature type="region of interest" description="Disordered" evidence="1">
    <location>
        <begin position="197"/>
        <end position="224"/>
    </location>
</feature>
<proteinExistence type="predicted"/>
<keyword evidence="3" id="KW-1185">Reference proteome</keyword>